<dbReference type="Gene3D" id="3.40.30.10">
    <property type="entry name" value="Glutaredoxin"/>
    <property type="match status" value="1"/>
</dbReference>
<dbReference type="InterPro" id="IPR036282">
    <property type="entry name" value="Glutathione-S-Trfase_C_sf"/>
</dbReference>
<dbReference type="SUPFAM" id="SSF52833">
    <property type="entry name" value="Thioredoxin-like"/>
    <property type="match status" value="1"/>
</dbReference>
<dbReference type="GO" id="GO:0006749">
    <property type="term" value="P:glutathione metabolic process"/>
    <property type="evidence" value="ECO:0007669"/>
    <property type="project" value="TreeGrafter"/>
</dbReference>
<dbReference type="Pfam" id="PF13409">
    <property type="entry name" value="GST_N_2"/>
    <property type="match status" value="1"/>
</dbReference>
<dbReference type="GO" id="GO:0016034">
    <property type="term" value="F:maleylacetoacetate isomerase activity"/>
    <property type="evidence" value="ECO:0007669"/>
    <property type="project" value="TreeGrafter"/>
</dbReference>
<dbReference type="PANTHER" id="PTHR42673:SF4">
    <property type="entry name" value="MALEYLACETOACETATE ISOMERASE"/>
    <property type="match status" value="1"/>
</dbReference>
<organism evidence="2 3">
    <name type="scientific">Simplicispira metamorpha</name>
    <dbReference type="NCBI Taxonomy" id="80881"/>
    <lineage>
        <taxon>Bacteria</taxon>
        <taxon>Pseudomonadati</taxon>
        <taxon>Pseudomonadota</taxon>
        <taxon>Betaproteobacteria</taxon>
        <taxon>Burkholderiales</taxon>
        <taxon>Comamonadaceae</taxon>
        <taxon>Simplicispira</taxon>
    </lineage>
</organism>
<dbReference type="PANTHER" id="PTHR42673">
    <property type="entry name" value="MALEYLACETOACETATE ISOMERASE"/>
    <property type="match status" value="1"/>
</dbReference>
<dbReference type="InterPro" id="IPR004045">
    <property type="entry name" value="Glutathione_S-Trfase_N"/>
</dbReference>
<dbReference type="SUPFAM" id="SSF47616">
    <property type="entry name" value="GST C-terminal domain-like"/>
    <property type="match status" value="1"/>
</dbReference>
<dbReference type="GO" id="GO:0006559">
    <property type="term" value="P:L-phenylalanine catabolic process"/>
    <property type="evidence" value="ECO:0007669"/>
    <property type="project" value="TreeGrafter"/>
</dbReference>
<evidence type="ECO:0000313" key="3">
    <source>
        <dbReference type="Proteomes" id="UP000295182"/>
    </source>
</evidence>
<dbReference type="Gene3D" id="1.20.1050.10">
    <property type="match status" value="1"/>
</dbReference>
<dbReference type="SFLD" id="SFLDS00019">
    <property type="entry name" value="Glutathione_Transferase_(cytos"/>
    <property type="match status" value="1"/>
</dbReference>
<gene>
    <name evidence="2" type="ORF">EV674_12345</name>
</gene>
<dbReference type="OrthoDB" id="9799538at2"/>
<dbReference type="InterPro" id="IPR036249">
    <property type="entry name" value="Thioredoxin-like_sf"/>
</dbReference>
<dbReference type="Pfam" id="PF13410">
    <property type="entry name" value="GST_C_2"/>
    <property type="match status" value="1"/>
</dbReference>
<keyword evidence="3" id="KW-1185">Reference proteome</keyword>
<proteinExistence type="predicted"/>
<dbReference type="AlphaFoldDB" id="A0A4R2N4W5"/>
<comment type="caution">
    <text evidence="2">The sequence shown here is derived from an EMBL/GenBank/DDBJ whole genome shotgun (WGS) entry which is preliminary data.</text>
</comment>
<dbReference type="RefSeq" id="WP_119013635.1">
    <property type="nucleotide sequence ID" value="NZ_QXNC01000020.1"/>
</dbReference>
<dbReference type="GO" id="GO:0004364">
    <property type="term" value="F:glutathione transferase activity"/>
    <property type="evidence" value="ECO:0007669"/>
    <property type="project" value="TreeGrafter"/>
</dbReference>
<dbReference type="Proteomes" id="UP000295182">
    <property type="component" value="Unassembled WGS sequence"/>
</dbReference>
<dbReference type="SFLD" id="SFLDG00358">
    <property type="entry name" value="Main_(cytGST)"/>
    <property type="match status" value="1"/>
</dbReference>
<dbReference type="EMBL" id="SLXH01000023">
    <property type="protein sequence ID" value="TCP15853.1"/>
    <property type="molecule type" value="Genomic_DNA"/>
</dbReference>
<protein>
    <submittedName>
        <fullName evidence="2">Glutathione S-transferase</fullName>
    </submittedName>
</protein>
<dbReference type="CDD" id="cd03194">
    <property type="entry name" value="GST_C_3"/>
    <property type="match status" value="1"/>
</dbReference>
<dbReference type="CDD" id="cd03043">
    <property type="entry name" value="GST_N_1"/>
    <property type="match status" value="1"/>
</dbReference>
<keyword evidence="2" id="KW-0808">Transferase</keyword>
<dbReference type="PROSITE" id="PS50404">
    <property type="entry name" value="GST_NTER"/>
    <property type="match status" value="1"/>
</dbReference>
<evidence type="ECO:0000259" key="1">
    <source>
        <dbReference type="PROSITE" id="PS50404"/>
    </source>
</evidence>
<feature type="domain" description="GST N-terminal" evidence="1">
    <location>
        <begin position="2"/>
        <end position="86"/>
    </location>
</feature>
<accession>A0A4R2N4W5</accession>
<evidence type="ECO:0000313" key="2">
    <source>
        <dbReference type="EMBL" id="TCP15853.1"/>
    </source>
</evidence>
<dbReference type="InterPro" id="IPR040079">
    <property type="entry name" value="Glutathione_S-Trfase"/>
</dbReference>
<reference evidence="2 3" key="1">
    <citation type="submission" date="2019-03" db="EMBL/GenBank/DDBJ databases">
        <title>Genomic Encyclopedia of Type Strains, Phase IV (KMG-IV): sequencing the most valuable type-strain genomes for metagenomic binning, comparative biology and taxonomic classification.</title>
        <authorList>
            <person name="Goeker M."/>
        </authorList>
    </citation>
    <scope>NUCLEOTIDE SEQUENCE [LARGE SCALE GENOMIC DNA]</scope>
    <source>
        <strain evidence="2 3">DSM 1837</strain>
    </source>
</reference>
<name>A0A4R2N4W5_9BURK</name>
<sequence length="230" mass="25848">MLQLYIGNKNYSSWSMRPWVLLRQAGIAFNEVFVRFDSFDASSEFKRALGPVSPTGKVPVLVDGDLIVWDTLAIAEYVAETWADKQLWPAAPQTRARARSVCAEMHSGFTALRSHCPMNIEADLAHAGALIWRDQPGVRADVQRLVQMWSALLQEHGGPMLFGEFSIADAYFAPVCMRLHSYALPLPAHIAAYVQRVRELPGVKAWIDEALAEQDFLDFEEPYRLQPTQG</sequence>